<reference evidence="4" key="1">
    <citation type="journal article" date="2016" name="Genome Announc.">
        <title>Draft Genome Sequences of Five Rapidly Growing Mycobacterium Species, M. thermoresistibile, M. fortuitum subsp. acetamidolyticum, M. canariasense, M. brisbanense, and M. novocastrense.</title>
        <authorList>
            <person name="Katahira K."/>
            <person name="Ogura Y."/>
            <person name="Gotoh Y."/>
            <person name="Hayashi T."/>
        </authorList>
    </citation>
    <scope>NUCLEOTIDE SEQUENCE [LARGE SCALE GENOMIC DNA]</scope>
    <source>
        <strain evidence="4">JCM15654</strain>
    </source>
</reference>
<evidence type="ECO:0008006" key="5">
    <source>
        <dbReference type="Google" id="ProtNLM"/>
    </source>
</evidence>
<evidence type="ECO:0000256" key="1">
    <source>
        <dbReference type="SAM" id="MobiDB-lite"/>
    </source>
</evidence>
<dbReference type="AlphaFoldDB" id="A0A100W1Y0"/>
<feature type="chain" id="PRO_5007089771" description="Lipoprotein" evidence="2">
    <location>
        <begin position="28"/>
        <end position="180"/>
    </location>
</feature>
<accession>A0A100W1Y0</accession>
<evidence type="ECO:0000313" key="3">
    <source>
        <dbReference type="EMBL" id="GAS90006.1"/>
    </source>
</evidence>
<dbReference type="STRING" id="146020.RMCB_4102"/>
<feature type="region of interest" description="Disordered" evidence="1">
    <location>
        <begin position="27"/>
        <end position="62"/>
    </location>
</feature>
<protein>
    <recommendedName>
        <fullName evidence="5">Lipoprotein</fullName>
    </recommendedName>
</protein>
<keyword evidence="2" id="KW-0732">Signal</keyword>
<evidence type="ECO:0000256" key="2">
    <source>
        <dbReference type="SAM" id="SignalP"/>
    </source>
</evidence>
<sequence length="180" mass="18253">MILTARLPVAASLTLAALVALSACASADSPQQSSPDPTTPAAASTPPSNAPPTPSPTLTGAAVNPQDYEVHGGGGWRFYTDSNISCIISKTIACMGAPLPGTRSKYTVATITDARAQLAWSDTQLKPFGNPFDATRFGRLLPSGSSLSAPLGECNVSGPVITCAHGGHSFTIDPAGSTAR</sequence>
<proteinExistence type="predicted"/>
<feature type="signal peptide" evidence="2">
    <location>
        <begin position="1"/>
        <end position="27"/>
    </location>
</feature>
<dbReference type="EMBL" id="BCSX01000036">
    <property type="protein sequence ID" value="GAS90006.1"/>
    <property type="molecule type" value="Genomic_DNA"/>
</dbReference>
<comment type="caution">
    <text evidence="3">The sequence shown here is derived from an EMBL/GenBank/DDBJ whole genome shotgun (WGS) entry which is preliminary data.</text>
</comment>
<dbReference type="Proteomes" id="UP000069620">
    <property type="component" value="Unassembled WGS sequence"/>
</dbReference>
<dbReference type="PROSITE" id="PS51257">
    <property type="entry name" value="PROKAR_LIPOPROTEIN"/>
    <property type="match status" value="1"/>
</dbReference>
<keyword evidence="4" id="KW-1185">Reference proteome</keyword>
<feature type="compositionally biased region" description="Low complexity" evidence="1">
    <location>
        <begin position="27"/>
        <end position="47"/>
    </location>
</feature>
<organism evidence="3 4">
    <name type="scientific">Mycolicibacterium brisbanense</name>
    <dbReference type="NCBI Taxonomy" id="146020"/>
    <lineage>
        <taxon>Bacteria</taxon>
        <taxon>Bacillati</taxon>
        <taxon>Actinomycetota</taxon>
        <taxon>Actinomycetes</taxon>
        <taxon>Mycobacteriales</taxon>
        <taxon>Mycobacteriaceae</taxon>
        <taxon>Mycolicibacterium</taxon>
    </lineage>
</organism>
<gene>
    <name evidence="3" type="ORF">RMCB_4102</name>
</gene>
<name>A0A100W1Y0_9MYCO</name>
<evidence type="ECO:0000313" key="4">
    <source>
        <dbReference type="Proteomes" id="UP000069620"/>
    </source>
</evidence>
<reference evidence="4" key="2">
    <citation type="submission" date="2016-02" db="EMBL/GenBank/DDBJ databases">
        <title>Draft genome sequence of five rapidly growing Mycobacterium species.</title>
        <authorList>
            <person name="Katahira K."/>
            <person name="Gotou Y."/>
            <person name="Iida K."/>
            <person name="Ogura Y."/>
            <person name="Hayashi T."/>
        </authorList>
    </citation>
    <scope>NUCLEOTIDE SEQUENCE [LARGE SCALE GENOMIC DNA]</scope>
    <source>
        <strain evidence="4">JCM15654</strain>
    </source>
</reference>